<dbReference type="OrthoDB" id="9154310at2"/>
<dbReference type="EMBL" id="SNYL01000019">
    <property type="protein sequence ID" value="TDQ39294.1"/>
    <property type="molecule type" value="Genomic_DNA"/>
</dbReference>
<protein>
    <submittedName>
        <fullName evidence="1">Uncharacterized protein</fullName>
    </submittedName>
</protein>
<comment type="caution">
    <text evidence="1">The sequence shown here is derived from an EMBL/GenBank/DDBJ whole genome shotgun (WGS) entry which is preliminary data.</text>
</comment>
<keyword evidence="2" id="KW-1185">Reference proteome</keyword>
<evidence type="ECO:0000313" key="1">
    <source>
        <dbReference type="EMBL" id="TDQ39294.1"/>
    </source>
</evidence>
<gene>
    <name evidence="1" type="ORF">DFR43_11940</name>
</gene>
<dbReference type="Proteomes" id="UP000295510">
    <property type="component" value="Unassembled WGS sequence"/>
</dbReference>
<dbReference type="RefSeq" id="WP_133599168.1">
    <property type="nucleotide sequence ID" value="NZ_SNYL01000019.1"/>
</dbReference>
<sequence>MALIWLAAGAMSACTPAFNWRQVTHDGVAATLLMPCKPERAEREVRLQGEQGPASGLKLMSCRTGGLTWAWAALPLPAEMAPASAAEAWMRASWASLRQPLPAESSAPVGWVVQVPQRPAAPWAQRWHGPGLDHRQQPLQAHVLVVVANGWLHQAAVYAEPPAPSDPLVIDTFFESLTLR</sequence>
<reference evidence="1 2" key="1">
    <citation type="submission" date="2019-03" db="EMBL/GenBank/DDBJ databases">
        <title>Genomic Encyclopedia of Type Strains, Phase IV (KMG-IV): sequencing the most valuable type-strain genomes for metagenomic binning, comparative biology and taxonomic classification.</title>
        <authorList>
            <person name="Goeker M."/>
        </authorList>
    </citation>
    <scope>NUCLEOTIDE SEQUENCE [LARGE SCALE GENOMIC DNA]</scope>
    <source>
        <strain evidence="1 2">DSM 19605</strain>
    </source>
</reference>
<evidence type="ECO:0000313" key="2">
    <source>
        <dbReference type="Proteomes" id="UP000295510"/>
    </source>
</evidence>
<dbReference type="AlphaFoldDB" id="A0A4R6U8A8"/>
<accession>A0A4R6U8A8</accession>
<proteinExistence type="predicted"/>
<organism evidence="1 2">
    <name type="scientific">Tepidicella xavieri</name>
    <dbReference type="NCBI Taxonomy" id="360241"/>
    <lineage>
        <taxon>Bacteria</taxon>
        <taxon>Pseudomonadati</taxon>
        <taxon>Pseudomonadota</taxon>
        <taxon>Betaproteobacteria</taxon>
        <taxon>Burkholderiales</taxon>
        <taxon>Tepidicella</taxon>
    </lineage>
</organism>
<name>A0A4R6U8A8_9BURK</name>